<organism evidence="1 2">
    <name type="scientific">Haloterrigena alkaliphila</name>
    <dbReference type="NCBI Taxonomy" id="2816475"/>
    <lineage>
        <taxon>Archaea</taxon>
        <taxon>Methanobacteriati</taxon>
        <taxon>Methanobacteriota</taxon>
        <taxon>Stenosarchaea group</taxon>
        <taxon>Halobacteria</taxon>
        <taxon>Halobacteriales</taxon>
        <taxon>Natrialbaceae</taxon>
        <taxon>Haloterrigena</taxon>
    </lineage>
</organism>
<gene>
    <name evidence="1" type="ORF">J0X25_08820</name>
</gene>
<dbReference type="GeneID" id="63187403"/>
<name>A0A8A2VK84_9EURY</name>
<dbReference type="Proteomes" id="UP000663203">
    <property type="component" value="Chromosome"/>
</dbReference>
<reference evidence="1 2" key="1">
    <citation type="submission" date="2021-03" db="EMBL/GenBank/DDBJ databases">
        <title>Haloterrigena longa sp. nov. and Haloterrigena limicola sp. nov., extremely halophilic archaea isolated from a salt lake.</title>
        <authorList>
            <person name="Henglin C."/>
        </authorList>
    </citation>
    <scope>NUCLEOTIDE SEQUENCE [LARGE SCALE GENOMIC DNA]</scope>
    <source>
        <strain evidence="1 2">KZCA68</strain>
    </source>
</reference>
<evidence type="ECO:0000313" key="2">
    <source>
        <dbReference type="Proteomes" id="UP000663203"/>
    </source>
</evidence>
<evidence type="ECO:0000313" key="1">
    <source>
        <dbReference type="EMBL" id="QSX01038.1"/>
    </source>
</evidence>
<dbReference type="EMBL" id="CP071462">
    <property type="protein sequence ID" value="QSX01038.1"/>
    <property type="molecule type" value="Genomic_DNA"/>
</dbReference>
<accession>A0A8A2VK84</accession>
<dbReference type="AlphaFoldDB" id="A0A8A2VK84"/>
<protein>
    <submittedName>
        <fullName evidence="1">Uncharacterized protein</fullName>
    </submittedName>
</protein>
<dbReference type="KEGG" id="hakz:J0X25_08820"/>
<dbReference type="RefSeq" id="WP_207290752.1">
    <property type="nucleotide sequence ID" value="NZ_CP071462.1"/>
</dbReference>
<keyword evidence="2" id="KW-1185">Reference proteome</keyword>
<proteinExistence type="predicted"/>
<sequence length="289" mass="34275">MTLPEDVPLVISDDREYLNQRQLEDYKQHRKEVLGWLYDLGKSPDVAEGYSLAVTRNMAYRLSKIYRWLWDREGYTTQLTHDHADAYLREIAGRDWQNSNKAEYLKALNRLFKWKQHERGEQPWDPDISFYPSGDEYQPQDFFTLDERKDLREAALEYGSVPAYSNLTPEERSRWKRYISMMLEKPMTEVTPDDWDRMNNWKIPSLVWTSLDTSLRPVEVKRAVVSWVDTNNAVLRIPKEESSKNRDNRGSIDAGADPYEVRELLYAFAIVLDRYGWDRVGVLRNQLDH</sequence>